<dbReference type="Proteomes" id="UP000032049">
    <property type="component" value="Unassembled WGS sequence"/>
</dbReference>
<dbReference type="InterPro" id="IPR015659">
    <property type="entry name" value="Proline_oxidase"/>
</dbReference>
<evidence type="ECO:0000259" key="2">
    <source>
        <dbReference type="Pfam" id="PF01619"/>
    </source>
</evidence>
<name>A0A0D0GKV4_9SPHI</name>
<gene>
    <name evidence="3" type="ORF">TH53_12855</name>
</gene>
<evidence type="ECO:0000313" key="3">
    <source>
        <dbReference type="EMBL" id="KIO76805.1"/>
    </source>
</evidence>
<keyword evidence="4" id="KW-1185">Reference proteome</keyword>
<dbReference type="STRING" id="1503925.TH53_12855"/>
<organism evidence="3 4">
    <name type="scientific">Pedobacter lusitanus</name>
    <dbReference type="NCBI Taxonomy" id="1503925"/>
    <lineage>
        <taxon>Bacteria</taxon>
        <taxon>Pseudomonadati</taxon>
        <taxon>Bacteroidota</taxon>
        <taxon>Sphingobacteriia</taxon>
        <taxon>Sphingobacteriales</taxon>
        <taxon>Sphingobacteriaceae</taxon>
        <taxon>Pedobacter</taxon>
    </lineage>
</organism>
<comment type="caution">
    <text evidence="3">The sequence shown here is derived from an EMBL/GenBank/DDBJ whole genome shotgun (WGS) entry which is preliminary data.</text>
</comment>
<dbReference type="InterPro" id="IPR002872">
    <property type="entry name" value="Proline_DH_dom"/>
</dbReference>
<dbReference type="AlphaFoldDB" id="A0A0D0GKV4"/>
<dbReference type="GO" id="GO:0071949">
    <property type="term" value="F:FAD binding"/>
    <property type="evidence" value="ECO:0007669"/>
    <property type="project" value="TreeGrafter"/>
</dbReference>
<dbReference type="SUPFAM" id="SSF51730">
    <property type="entry name" value="FAD-linked oxidoreductase"/>
    <property type="match status" value="1"/>
</dbReference>
<dbReference type="GO" id="GO:0004657">
    <property type="term" value="F:proline dehydrogenase activity"/>
    <property type="evidence" value="ECO:0007669"/>
    <property type="project" value="InterPro"/>
</dbReference>
<proteinExistence type="predicted"/>
<feature type="domain" description="Proline dehydrogenase" evidence="2">
    <location>
        <begin position="88"/>
        <end position="387"/>
    </location>
</feature>
<reference evidence="3 4" key="1">
    <citation type="submission" date="2015-01" db="EMBL/GenBank/DDBJ databases">
        <title>Draft genome sequence of Pedobacter sp. NL19 isolated from sludge of an effluent treatment pond in an abandoned uranium mine.</title>
        <authorList>
            <person name="Santos T."/>
            <person name="Caetano T."/>
            <person name="Covas C."/>
            <person name="Cruz A."/>
            <person name="Mendo S."/>
        </authorList>
    </citation>
    <scope>NUCLEOTIDE SEQUENCE [LARGE SCALE GENOMIC DNA]</scope>
    <source>
        <strain evidence="3 4">NL19</strain>
    </source>
</reference>
<dbReference type="PANTHER" id="PTHR13914">
    <property type="entry name" value="PROLINE OXIDASE"/>
    <property type="match status" value="1"/>
</dbReference>
<accession>A0A0D0GKV4</accession>
<evidence type="ECO:0000313" key="4">
    <source>
        <dbReference type="Proteomes" id="UP000032049"/>
    </source>
</evidence>
<dbReference type="Pfam" id="PF01619">
    <property type="entry name" value="Pro_dh"/>
    <property type="match status" value="1"/>
</dbReference>
<keyword evidence="1" id="KW-0560">Oxidoreductase</keyword>
<dbReference type="PANTHER" id="PTHR13914:SF0">
    <property type="entry name" value="PROLINE DEHYDROGENASE 1, MITOCHONDRIAL"/>
    <property type="match status" value="1"/>
</dbReference>
<dbReference type="GO" id="GO:0010133">
    <property type="term" value="P:L-proline catabolic process to L-glutamate"/>
    <property type="evidence" value="ECO:0007669"/>
    <property type="project" value="TreeGrafter"/>
</dbReference>
<dbReference type="Gene3D" id="3.20.20.220">
    <property type="match status" value="1"/>
</dbReference>
<dbReference type="EMBL" id="JXRA01000054">
    <property type="protein sequence ID" value="KIO76805.1"/>
    <property type="molecule type" value="Genomic_DNA"/>
</dbReference>
<protein>
    <submittedName>
        <fullName evidence="3">Proline dehydrogenase</fullName>
    </submittedName>
</protein>
<sequence>MTNTSLQMQVSPGKKLNFDNTEIAFRSKSKSELNSAYWLFKIMSSNFLTQVGPPVTNLFLNIGLPIQGIIKSTIFKQFCGGETIAECEHTVAQLADGKVGTILDYSVEGEEEEHVFDFTCAEIIRTIDRAAGDKRIPITVFKVTGIGRFALLEKLDARQELTAEEQKEFERVKHRCERICRTAFEKDVPVMIDAEETWIQDTIDALALDMMMSFNQKKLIVYNTYQLYRHDKLAHLKADHLVAAKAGFIIGAKIVRGAYMEKERKRAAEKGYPSPIQPDKETTDRDYNEAITYCVDHIEQIGVVCGTHNETSCRVLAELLDSRQIDHNHPHVYFAQLLGMSDNLSFNLSDAGYNVAKYVPYGPVKAVMPYLFRRAQENTSVAGQTSRELDLIAREKQRRRI</sequence>
<evidence type="ECO:0000256" key="1">
    <source>
        <dbReference type="ARBA" id="ARBA00023002"/>
    </source>
</evidence>
<dbReference type="InterPro" id="IPR029041">
    <property type="entry name" value="FAD-linked_oxidoreductase-like"/>
</dbReference>
<dbReference type="OrthoDB" id="1401444at2"/>